<sequence length="498" mass="54572">MNRKSLLTFLVCFSFLPFLNAQTEYSAYTAVGKGVATTFLTDYQSLGINVSALGYGTGYSGKRSTIGTTEFSLGMYSPQLTKEGLKNTFQDIWDAAFKNDKSGFNWDEKREAAARFVESDFHLNFDYNWLGYSFQSEKFGGIAISVRERYQFQSKFNETTTDILFRGSLSNYFDSLTIVFGSDTSRIANGNYSQDTLNAVIEGTASNPLRVSELTDGSRVKFVWNREYNIGYGRKLFGSDSSFALYAGVGARFIQSMAMTDFESDGNTVRFHSSTSPSYGIDFGAAAASNPSAYTSSGNMPSMVGAGYGLDFALSAKFLKVFTVAAAVNNIGAVTYNRNVYTIKDTLVSSVRLNGLEDFNVTQSVNQLLSDGGLVQAEGQRKYVVNNPATIRLGASYKFKELLHVGIDVVAPFNRDSPGSIKNPVWALGGDIRPLKWLQLSLGFYGGGNYKAHIPVGINFILKGGAYEFGFASRDALVFFLKDANSISAAFGFARIRF</sequence>
<dbReference type="EMBL" id="BAAAFH010000003">
    <property type="protein sequence ID" value="GAA0874656.1"/>
    <property type="molecule type" value="Genomic_DNA"/>
</dbReference>
<gene>
    <name evidence="3" type="ORF">GCM10009118_10640</name>
</gene>
<dbReference type="RefSeq" id="WP_343785560.1">
    <property type="nucleotide sequence ID" value="NZ_BAAAFH010000003.1"/>
</dbReference>
<feature type="chain" id="PRO_5047165036" description="DUF5723 domain-containing protein" evidence="1">
    <location>
        <begin position="22"/>
        <end position="498"/>
    </location>
</feature>
<dbReference type="InterPro" id="IPR043781">
    <property type="entry name" value="DUF5723"/>
</dbReference>
<feature type="signal peptide" evidence="1">
    <location>
        <begin position="1"/>
        <end position="21"/>
    </location>
</feature>
<accession>A0ABN1MP83</accession>
<keyword evidence="1" id="KW-0732">Signal</keyword>
<organism evidence="3 4">
    <name type="scientific">Wandonia haliotis</name>
    <dbReference type="NCBI Taxonomy" id="574963"/>
    <lineage>
        <taxon>Bacteria</taxon>
        <taxon>Pseudomonadati</taxon>
        <taxon>Bacteroidota</taxon>
        <taxon>Flavobacteriia</taxon>
        <taxon>Flavobacteriales</taxon>
        <taxon>Crocinitomicaceae</taxon>
        <taxon>Wandonia</taxon>
    </lineage>
</organism>
<proteinExistence type="predicted"/>
<evidence type="ECO:0000256" key="1">
    <source>
        <dbReference type="SAM" id="SignalP"/>
    </source>
</evidence>
<keyword evidence="4" id="KW-1185">Reference proteome</keyword>
<name>A0ABN1MP83_9FLAO</name>
<evidence type="ECO:0000313" key="4">
    <source>
        <dbReference type="Proteomes" id="UP001501126"/>
    </source>
</evidence>
<evidence type="ECO:0000313" key="3">
    <source>
        <dbReference type="EMBL" id="GAA0874656.1"/>
    </source>
</evidence>
<dbReference type="Proteomes" id="UP001501126">
    <property type="component" value="Unassembled WGS sequence"/>
</dbReference>
<comment type="caution">
    <text evidence="3">The sequence shown here is derived from an EMBL/GenBank/DDBJ whole genome shotgun (WGS) entry which is preliminary data.</text>
</comment>
<evidence type="ECO:0000259" key="2">
    <source>
        <dbReference type="Pfam" id="PF18990"/>
    </source>
</evidence>
<dbReference type="Pfam" id="PF18990">
    <property type="entry name" value="DUF5723"/>
    <property type="match status" value="1"/>
</dbReference>
<reference evidence="3 4" key="1">
    <citation type="journal article" date="2019" name="Int. J. Syst. Evol. Microbiol.">
        <title>The Global Catalogue of Microorganisms (GCM) 10K type strain sequencing project: providing services to taxonomists for standard genome sequencing and annotation.</title>
        <authorList>
            <consortium name="The Broad Institute Genomics Platform"/>
            <consortium name="The Broad Institute Genome Sequencing Center for Infectious Disease"/>
            <person name="Wu L."/>
            <person name="Ma J."/>
        </authorList>
    </citation>
    <scope>NUCLEOTIDE SEQUENCE [LARGE SCALE GENOMIC DNA]</scope>
    <source>
        <strain evidence="3 4">JCM 16083</strain>
    </source>
</reference>
<feature type="domain" description="DUF5723" evidence="2">
    <location>
        <begin position="184"/>
        <end position="445"/>
    </location>
</feature>
<protein>
    <recommendedName>
        <fullName evidence="2">DUF5723 domain-containing protein</fullName>
    </recommendedName>
</protein>